<evidence type="ECO:0000313" key="10">
    <source>
        <dbReference type="Proteomes" id="UP000314981"/>
    </source>
</evidence>
<evidence type="ECO:0000256" key="5">
    <source>
        <dbReference type="ARBA" id="ARBA00023022"/>
    </source>
</evidence>
<evidence type="ECO:0000256" key="1">
    <source>
        <dbReference type="ARBA" id="ARBA00004613"/>
    </source>
</evidence>
<keyword evidence="2" id="KW-0964">Secreted</keyword>
<keyword evidence="4" id="KW-0211">Defensin</keyword>
<dbReference type="GO" id="GO:0031731">
    <property type="term" value="F:CCR6 chemokine receptor binding"/>
    <property type="evidence" value="ECO:0007669"/>
    <property type="project" value="TreeGrafter"/>
</dbReference>
<feature type="signal peptide" evidence="7">
    <location>
        <begin position="1"/>
        <end position="18"/>
    </location>
</feature>
<dbReference type="Ensembl" id="ENSBIXT00000053820.1">
    <property type="protein sequence ID" value="ENSBIXP00000026310.1"/>
    <property type="gene ID" value="ENSBIXG00000030257.1"/>
</dbReference>
<dbReference type="Pfam" id="PF00711">
    <property type="entry name" value="Defensin_beta"/>
    <property type="match status" value="1"/>
</dbReference>
<dbReference type="Proteomes" id="UP000429181">
    <property type="component" value="Unassembled WGS sequence"/>
</dbReference>
<dbReference type="SMR" id="A0A4W2DPG3"/>
<dbReference type="OMA" id="MTNGAIC"/>
<dbReference type="Gene3D" id="3.10.360.10">
    <property type="entry name" value="Antimicrobial Peptide, Beta-defensin 2, Chain A"/>
    <property type="match status" value="1"/>
</dbReference>
<accession>A0A4W2DPG3</accession>
<dbReference type="InterPro" id="IPR006080">
    <property type="entry name" value="Beta/alpha-defensin_C"/>
</dbReference>
<comment type="subcellular location">
    <subcellularLocation>
        <location evidence="1">Secreted</location>
    </subcellularLocation>
</comment>
<dbReference type="FunFam" id="3.10.360.10:FF:000001">
    <property type="entry name" value="Beta-defensin 1"/>
    <property type="match status" value="1"/>
</dbReference>
<evidence type="ECO:0000256" key="3">
    <source>
        <dbReference type="ARBA" id="ARBA00022529"/>
    </source>
</evidence>
<dbReference type="SUPFAM" id="SSF57392">
    <property type="entry name" value="Defensin-like"/>
    <property type="match status" value="1"/>
</dbReference>
<keyword evidence="10" id="KW-1185">Reference proteome</keyword>
<dbReference type="PANTHER" id="PTHR20515">
    <property type="entry name" value="BETA-DEFENSIN"/>
    <property type="match status" value="1"/>
</dbReference>
<evidence type="ECO:0000256" key="2">
    <source>
        <dbReference type="ARBA" id="ARBA00022525"/>
    </source>
</evidence>
<dbReference type="Proteomes" id="UP000314981">
    <property type="component" value="Unassembled WGS sequence"/>
</dbReference>
<keyword evidence="3" id="KW-0929">Antimicrobial</keyword>
<evidence type="ECO:0000256" key="4">
    <source>
        <dbReference type="ARBA" id="ARBA00022940"/>
    </source>
</evidence>
<dbReference type="Ensembl" id="ENSBIXT00005017416.1">
    <property type="protein sequence ID" value="ENSBIXP00005009445.1"/>
    <property type="gene ID" value="ENSBIXG00005014337.1"/>
</dbReference>
<feature type="chain" id="PRO_5044610850" description="Beta/alpha-defensin C-terminal domain-containing protein" evidence="7">
    <location>
        <begin position="19"/>
        <end position="62"/>
    </location>
</feature>
<proteinExistence type="predicted"/>
<sequence>MRLHYLLLLLLLVVLSSGSGFTQGVRSYLSCWGNRGICLLNRCPGRMRQIGTCLAPRVKCCR</sequence>
<keyword evidence="6" id="KW-1015">Disulfide bond</keyword>
<organism evidence="9 10">
    <name type="scientific">Bos indicus x Bos taurus</name>
    <name type="common">Hybrid cattle</name>
    <dbReference type="NCBI Taxonomy" id="30522"/>
    <lineage>
        <taxon>Eukaryota</taxon>
        <taxon>Metazoa</taxon>
        <taxon>Chordata</taxon>
        <taxon>Craniata</taxon>
        <taxon>Vertebrata</taxon>
        <taxon>Euteleostomi</taxon>
        <taxon>Mammalia</taxon>
        <taxon>Eutheria</taxon>
        <taxon>Laurasiatheria</taxon>
        <taxon>Artiodactyla</taxon>
        <taxon>Ruminantia</taxon>
        <taxon>Pecora</taxon>
        <taxon>Bovidae</taxon>
        <taxon>Bovinae</taxon>
        <taxon>Bos</taxon>
    </lineage>
</organism>
<dbReference type="PANTHER" id="PTHR20515:SF2">
    <property type="entry name" value="DEFENSIN BETA 4A"/>
    <property type="match status" value="1"/>
</dbReference>
<evidence type="ECO:0000256" key="6">
    <source>
        <dbReference type="ARBA" id="ARBA00023157"/>
    </source>
</evidence>
<dbReference type="Ensembl" id="ENSBIXT00000009789.1">
    <property type="protein sequence ID" value="ENSBIXP00000003468.1"/>
    <property type="gene ID" value="ENSBIXG00000009885.1"/>
</dbReference>
<evidence type="ECO:0000259" key="8">
    <source>
        <dbReference type="SMART" id="SM00048"/>
    </source>
</evidence>
<dbReference type="STRING" id="30522.A0A4W2DPG3"/>
<dbReference type="GO" id="GO:0005615">
    <property type="term" value="C:extracellular space"/>
    <property type="evidence" value="ECO:0007669"/>
    <property type="project" value="TreeGrafter"/>
</dbReference>
<keyword evidence="5" id="KW-0044">Antibiotic</keyword>
<name>A0A4W2DPG3_BOBOX</name>
<dbReference type="GO" id="GO:0042056">
    <property type="term" value="F:chemoattractant activity"/>
    <property type="evidence" value="ECO:0007669"/>
    <property type="project" value="TreeGrafter"/>
</dbReference>
<evidence type="ECO:0000313" key="9">
    <source>
        <dbReference type="Ensembl" id="ENSBIXP00000026310.1"/>
    </source>
</evidence>
<dbReference type="AlphaFoldDB" id="A0A4W2DPG3"/>
<dbReference type="GO" id="GO:0060326">
    <property type="term" value="P:cell chemotaxis"/>
    <property type="evidence" value="ECO:0007669"/>
    <property type="project" value="TreeGrafter"/>
</dbReference>
<protein>
    <recommendedName>
        <fullName evidence="8">Beta/alpha-defensin C-terminal domain-containing protein</fullName>
    </recommendedName>
</protein>
<reference evidence="10 11" key="1">
    <citation type="submission" date="2018-11" db="EMBL/GenBank/DDBJ databases">
        <title>Haplotype-resolved cattle genomes.</title>
        <authorList>
            <person name="Low W.Y."/>
            <person name="Tearle R."/>
            <person name="Bickhart D.M."/>
            <person name="Rosen B.D."/>
            <person name="Koren S."/>
            <person name="Rhie A."/>
            <person name="Hiendleder S."/>
            <person name="Phillippy A.M."/>
            <person name="Smith T.P.L."/>
            <person name="Williams J.L."/>
        </authorList>
    </citation>
    <scope>NUCLEOTIDE SEQUENCE [LARGE SCALE GENOMIC DNA]</scope>
</reference>
<feature type="domain" description="Beta/alpha-defensin C-terminal" evidence="8">
    <location>
        <begin position="31"/>
        <end position="61"/>
    </location>
</feature>
<evidence type="ECO:0000313" key="11">
    <source>
        <dbReference type="Proteomes" id="UP000429181"/>
    </source>
</evidence>
<reference evidence="9" key="2">
    <citation type="submission" date="2025-05" db="UniProtKB">
        <authorList>
            <consortium name="Ensembl"/>
        </authorList>
    </citation>
    <scope>IDENTIFICATION</scope>
</reference>
<dbReference type="GO" id="GO:0042742">
    <property type="term" value="P:defense response to bacterium"/>
    <property type="evidence" value="ECO:0007669"/>
    <property type="project" value="UniProtKB-KW"/>
</dbReference>
<dbReference type="InterPro" id="IPR001855">
    <property type="entry name" value="Defensin_beta-like"/>
</dbReference>
<dbReference type="SMART" id="SM00048">
    <property type="entry name" value="DEFSN"/>
    <property type="match status" value="1"/>
</dbReference>
<keyword evidence="7" id="KW-0732">Signal</keyword>
<dbReference type="GeneTree" id="ENSGT00980000198743"/>
<evidence type="ECO:0000256" key="7">
    <source>
        <dbReference type="SAM" id="SignalP"/>
    </source>
</evidence>